<proteinExistence type="predicted"/>
<gene>
    <name evidence="3" type="ORF">KTO63_01510</name>
</gene>
<dbReference type="PANTHER" id="PTHR42748:SF7">
    <property type="entry name" value="NMRA LIKE REDOX SENSOR 1-RELATED"/>
    <property type="match status" value="1"/>
</dbReference>
<protein>
    <submittedName>
        <fullName evidence="3">NmrA/HSCARG family protein</fullName>
    </submittedName>
</protein>
<dbReference type="AlphaFoldDB" id="A0A9E2S4N5"/>
<evidence type="ECO:0000256" key="1">
    <source>
        <dbReference type="ARBA" id="ARBA00022857"/>
    </source>
</evidence>
<dbReference type="Pfam" id="PF05368">
    <property type="entry name" value="NmrA"/>
    <property type="match status" value="1"/>
</dbReference>
<evidence type="ECO:0000313" key="4">
    <source>
        <dbReference type="Proteomes" id="UP000812270"/>
    </source>
</evidence>
<evidence type="ECO:0000313" key="3">
    <source>
        <dbReference type="EMBL" id="MBV4355806.1"/>
    </source>
</evidence>
<comment type="caution">
    <text evidence="3">The sequence shown here is derived from an EMBL/GenBank/DDBJ whole genome shotgun (WGS) entry which is preliminary data.</text>
</comment>
<accession>A0A9E2S4N5</accession>
<sequence>MNQKKIILVTGATGAQGNGVASALLRDGKFHVRCLTRNVNSPKARELAAMGAEVVEGNLDDINSLRAAVDGCYGVFGVTNFWEHFEKEYQQGKNLINVVREKVVQHFVFSSLPDYKALSNGKFAVPHCDMKAELERYAKYLQIPTTFIHIAFYYENFLTFFPPQAAEDGNYYFGFPQGETKLAMVSAEDMGPIVKVVFDNPQLYKSRTVGVVGEDSACDEYAATMSKVFGKNVRYNYIERDAYASFGFPGAEELANMFEVQRLHIPSRQHHLDECLVMHPAMQSFESWLEKNKHLFFVQQKEPEYSIY</sequence>
<dbReference type="CDD" id="cd05251">
    <property type="entry name" value="NmrA_like_SDR_a"/>
    <property type="match status" value="1"/>
</dbReference>
<dbReference type="EMBL" id="JAHSPG010000001">
    <property type="protein sequence ID" value="MBV4355806.1"/>
    <property type="molecule type" value="Genomic_DNA"/>
</dbReference>
<dbReference type="Proteomes" id="UP000812270">
    <property type="component" value="Unassembled WGS sequence"/>
</dbReference>
<name>A0A9E2S4N5_9BACT</name>
<reference evidence="3" key="1">
    <citation type="submission" date="2021-06" db="EMBL/GenBank/DDBJ databases">
        <authorList>
            <person name="Huq M.A."/>
        </authorList>
    </citation>
    <scope>NUCLEOTIDE SEQUENCE</scope>
    <source>
        <strain evidence="3">MAH-26</strain>
    </source>
</reference>
<keyword evidence="4" id="KW-1185">Reference proteome</keyword>
<organism evidence="3 4">
    <name type="scientific">Pinibacter aurantiacus</name>
    <dbReference type="NCBI Taxonomy" id="2851599"/>
    <lineage>
        <taxon>Bacteria</taxon>
        <taxon>Pseudomonadati</taxon>
        <taxon>Bacteroidota</taxon>
        <taxon>Chitinophagia</taxon>
        <taxon>Chitinophagales</taxon>
        <taxon>Chitinophagaceae</taxon>
        <taxon>Pinibacter</taxon>
    </lineage>
</organism>
<feature type="domain" description="NmrA-like" evidence="2">
    <location>
        <begin position="3"/>
        <end position="262"/>
    </location>
</feature>
<dbReference type="PANTHER" id="PTHR42748">
    <property type="entry name" value="NITROGEN METABOLITE REPRESSION PROTEIN NMRA FAMILY MEMBER"/>
    <property type="match status" value="1"/>
</dbReference>
<evidence type="ECO:0000259" key="2">
    <source>
        <dbReference type="Pfam" id="PF05368"/>
    </source>
</evidence>
<dbReference type="InterPro" id="IPR051164">
    <property type="entry name" value="NmrA-like_oxidored"/>
</dbReference>
<dbReference type="RefSeq" id="WP_217789351.1">
    <property type="nucleotide sequence ID" value="NZ_JAHSPG010000001.1"/>
</dbReference>
<dbReference type="InterPro" id="IPR008030">
    <property type="entry name" value="NmrA-like"/>
</dbReference>
<keyword evidence="1" id="KW-0521">NADP</keyword>